<evidence type="ECO:0000313" key="1">
    <source>
        <dbReference type="EMBL" id="GAA3615939.1"/>
    </source>
</evidence>
<name>A0ABP6ZRF9_9ACTN</name>
<accession>A0ABP6ZRF9</accession>
<reference evidence="2" key="1">
    <citation type="journal article" date="2019" name="Int. J. Syst. Evol. Microbiol.">
        <title>The Global Catalogue of Microorganisms (GCM) 10K type strain sequencing project: providing services to taxonomists for standard genome sequencing and annotation.</title>
        <authorList>
            <consortium name="The Broad Institute Genomics Platform"/>
            <consortium name="The Broad Institute Genome Sequencing Center for Infectious Disease"/>
            <person name="Wu L."/>
            <person name="Ma J."/>
        </authorList>
    </citation>
    <scope>NUCLEOTIDE SEQUENCE [LARGE SCALE GENOMIC DNA]</scope>
    <source>
        <strain evidence="2">JCM 16929</strain>
    </source>
</reference>
<keyword evidence="2" id="KW-1185">Reference proteome</keyword>
<protein>
    <submittedName>
        <fullName evidence="1">Uncharacterized protein</fullName>
    </submittedName>
</protein>
<proteinExistence type="predicted"/>
<comment type="caution">
    <text evidence="1">The sequence shown here is derived from an EMBL/GenBank/DDBJ whole genome shotgun (WGS) entry which is preliminary data.</text>
</comment>
<gene>
    <name evidence="1" type="ORF">GCM10022236_17590</name>
</gene>
<dbReference type="EMBL" id="BAABAB010000010">
    <property type="protein sequence ID" value="GAA3615939.1"/>
    <property type="molecule type" value="Genomic_DNA"/>
</dbReference>
<sequence length="95" mass="10347">MRADPARLPRAVAAEWPVPERVPLDAWSYRSAFRGRAAGVGVVTADDGRDPVVRQVPAGDHRILIVLLDRFEQRRPYAPLVFAGGRYGTAAPSAP</sequence>
<evidence type="ECO:0000313" key="2">
    <source>
        <dbReference type="Proteomes" id="UP001501490"/>
    </source>
</evidence>
<dbReference type="RefSeq" id="WP_344803472.1">
    <property type="nucleotide sequence ID" value="NZ_BAABAB010000010.1"/>
</dbReference>
<organism evidence="1 2">
    <name type="scientific">Microlunatus ginsengisoli</name>
    <dbReference type="NCBI Taxonomy" id="363863"/>
    <lineage>
        <taxon>Bacteria</taxon>
        <taxon>Bacillati</taxon>
        <taxon>Actinomycetota</taxon>
        <taxon>Actinomycetes</taxon>
        <taxon>Propionibacteriales</taxon>
        <taxon>Propionibacteriaceae</taxon>
        <taxon>Microlunatus</taxon>
    </lineage>
</organism>
<dbReference type="Proteomes" id="UP001501490">
    <property type="component" value="Unassembled WGS sequence"/>
</dbReference>